<evidence type="ECO:0000313" key="1">
    <source>
        <dbReference type="EMBL" id="GMN54548.1"/>
    </source>
</evidence>
<dbReference type="Proteomes" id="UP001187192">
    <property type="component" value="Unassembled WGS sequence"/>
</dbReference>
<protein>
    <submittedName>
        <fullName evidence="1">Uncharacterized protein</fullName>
    </submittedName>
</protein>
<keyword evidence="2" id="KW-1185">Reference proteome</keyword>
<proteinExistence type="predicted"/>
<dbReference type="EMBL" id="BTGU01000052">
    <property type="protein sequence ID" value="GMN54548.1"/>
    <property type="molecule type" value="Genomic_DNA"/>
</dbReference>
<comment type="caution">
    <text evidence="1">The sequence shown here is derived from an EMBL/GenBank/DDBJ whole genome shotgun (WGS) entry which is preliminary data.</text>
</comment>
<dbReference type="AlphaFoldDB" id="A0AA88DCN7"/>
<accession>A0AA88DCN7</accession>
<gene>
    <name evidence="1" type="ORF">TIFTF001_023677</name>
</gene>
<dbReference type="Gramene" id="FCD_00029001-RA">
    <property type="protein sequence ID" value="FCD_00029001-RA:cds"/>
    <property type="gene ID" value="FCD_00029001"/>
</dbReference>
<sequence length="79" mass="8820">MWGRLGNFNPIHLTASLNLLDPPRGRESYVQNADIACGVTHSPVGRKRESGITRWRGAHDLLLSTCRRCKVVSRDCDST</sequence>
<evidence type="ECO:0000313" key="2">
    <source>
        <dbReference type="Proteomes" id="UP001187192"/>
    </source>
</evidence>
<organism evidence="1 2">
    <name type="scientific">Ficus carica</name>
    <name type="common">Common fig</name>
    <dbReference type="NCBI Taxonomy" id="3494"/>
    <lineage>
        <taxon>Eukaryota</taxon>
        <taxon>Viridiplantae</taxon>
        <taxon>Streptophyta</taxon>
        <taxon>Embryophyta</taxon>
        <taxon>Tracheophyta</taxon>
        <taxon>Spermatophyta</taxon>
        <taxon>Magnoliopsida</taxon>
        <taxon>eudicotyledons</taxon>
        <taxon>Gunneridae</taxon>
        <taxon>Pentapetalae</taxon>
        <taxon>rosids</taxon>
        <taxon>fabids</taxon>
        <taxon>Rosales</taxon>
        <taxon>Moraceae</taxon>
        <taxon>Ficeae</taxon>
        <taxon>Ficus</taxon>
    </lineage>
</organism>
<reference evidence="1" key="1">
    <citation type="submission" date="2023-07" db="EMBL/GenBank/DDBJ databases">
        <title>draft genome sequence of fig (Ficus carica).</title>
        <authorList>
            <person name="Takahashi T."/>
            <person name="Nishimura K."/>
        </authorList>
    </citation>
    <scope>NUCLEOTIDE SEQUENCE</scope>
</reference>
<name>A0AA88DCN7_FICCA</name>